<dbReference type="InterPro" id="IPR004408">
    <property type="entry name" value="Biotin_CoA_COase_ligase"/>
</dbReference>
<name>A0ABT7VRR8_9LACO</name>
<dbReference type="Gene3D" id="3.30.930.10">
    <property type="entry name" value="Bira Bifunctional Protein, Domain 2"/>
    <property type="match status" value="1"/>
</dbReference>
<feature type="domain" description="BPL/LPL catalytic" evidence="2">
    <location>
        <begin position="24"/>
        <end position="146"/>
    </location>
</feature>
<reference evidence="3" key="2">
    <citation type="submission" date="2023-06" db="EMBL/GenBank/DDBJ databases">
        <authorList>
            <person name="Zeman M."/>
            <person name="Kubasova T."/>
            <person name="Jahodarova E."/>
            <person name="Nykrynova M."/>
            <person name="Rychlik I."/>
        </authorList>
    </citation>
    <scope>NUCLEOTIDE SEQUENCE</scope>
    <source>
        <strain evidence="3">105_WCHN</strain>
    </source>
</reference>
<keyword evidence="4" id="KW-1185">Reference proteome</keyword>
<organism evidence="3 4">
    <name type="scientific">Limosilactobacillus panis</name>
    <dbReference type="NCBI Taxonomy" id="47493"/>
    <lineage>
        <taxon>Bacteria</taxon>
        <taxon>Bacillati</taxon>
        <taxon>Bacillota</taxon>
        <taxon>Bacilli</taxon>
        <taxon>Lactobacillales</taxon>
        <taxon>Lactobacillaceae</taxon>
        <taxon>Limosilactobacillus</taxon>
    </lineage>
</organism>
<dbReference type="Proteomes" id="UP001529423">
    <property type="component" value="Unassembled WGS sequence"/>
</dbReference>
<dbReference type="InterPro" id="IPR004143">
    <property type="entry name" value="BPL_LPL_catalytic"/>
</dbReference>
<reference evidence="3" key="1">
    <citation type="submission" date="2023-06" db="EMBL/GenBank/DDBJ databases">
        <title>Identification and characterization of horizontal gene transfer across gut microbiota members of farm animals based on homology search.</title>
        <authorList>
            <person name="Schwarzerova J."/>
            <person name="Nykrynova M."/>
            <person name="Jureckova K."/>
            <person name="Cejkova D."/>
            <person name="Rychlik I."/>
        </authorList>
    </citation>
    <scope>NUCLEOTIDE SEQUENCE</scope>
    <source>
        <strain evidence="3">105_WCHN</strain>
    </source>
</reference>
<evidence type="ECO:0000313" key="3">
    <source>
        <dbReference type="EMBL" id="MDM8334704.1"/>
    </source>
</evidence>
<dbReference type="Pfam" id="PF03099">
    <property type="entry name" value="BPL_LplA_LipB"/>
    <property type="match status" value="1"/>
</dbReference>
<dbReference type="SUPFAM" id="SSF55681">
    <property type="entry name" value="Class II aaRS and biotin synthetases"/>
    <property type="match status" value="1"/>
</dbReference>
<keyword evidence="1 3" id="KW-0436">Ligase</keyword>
<protein>
    <submittedName>
        <fullName evidence="3">Biotin--[acetyl-CoA-carboxylase] ligase</fullName>
        <ecNumber evidence="3">6.3.4.15</ecNumber>
    </submittedName>
</protein>
<dbReference type="RefSeq" id="WP_289561423.1">
    <property type="nucleotide sequence ID" value="NZ_JAUDEO010000090.1"/>
</dbReference>
<dbReference type="GO" id="GO:0004077">
    <property type="term" value="F:biotin--[biotin carboxyl-carrier protein] ligase activity"/>
    <property type="evidence" value="ECO:0007669"/>
    <property type="project" value="UniProtKB-EC"/>
</dbReference>
<evidence type="ECO:0000256" key="1">
    <source>
        <dbReference type="ARBA" id="ARBA00022598"/>
    </source>
</evidence>
<comment type="caution">
    <text evidence="3">The sequence shown here is derived from an EMBL/GenBank/DDBJ whole genome shotgun (WGS) entry which is preliminary data.</text>
</comment>
<sequence>KGKTMHKFTKLNARGIATYNYSLLSSTNEWAKHRLMTGATAPFLVTARQQTAGHGKFTRKFYSPAGSGAYFTLALPSQLAISEAHLTVTAAVAAYEVLSSHFARPLSIKWVNDLYCSGRKVTGILAEAAVNNENHVCGTVIGWGINLAAPAKVPAELRSQISWLSATPVSDCQRLAIIEAITARFWDLLTSCPWSQVLQVYRNHQFLAGKHLVVDTGRTQVVGYFDHLTDDGYLSLRTPQGMQVFTAGTIRELPG</sequence>
<dbReference type="EMBL" id="JAUDEO010000090">
    <property type="protein sequence ID" value="MDM8334704.1"/>
    <property type="molecule type" value="Genomic_DNA"/>
</dbReference>
<dbReference type="InterPro" id="IPR045864">
    <property type="entry name" value="aa-tRNA-synth_II/BPL/LPL"/>
</dbReference>
<accession>A0ABT7VRR8</accession>
<dbReference type="CDD" id="cd16442">
    <property type="entry name" value="BPL"/>
    <property type="match status" value="1"/>
</dbReference>
<dbReference type="PANTHER" id="PTHR12835:SF5">
    <property type="entry name" value="BIOTIN--PROTEIN LIGASE"/>
    <property type="match status" value="1"/>
</dbReference>
<gene>
    <name evidence="3" type="ORF">QUW46_09070</name>
</gene>
<evidence type="ECO:0000313" key="4">
    <source>
        <dbReference type="Proteomes" id="UP001529423"/>
    </source>
</evidence>
<dbReference type="NCBIfam" id="TIGR00121">
    <property type="entry name" value="birA_ligase"/>
    <property type="match status" value="1"/>
</dbReference>
<dbReference type="PANTHER" id="PTHR12835">
    <property type="entry name" value="BIOTIN PROTEIN LIGASE"/>
    <property type="match status" value="1"/>
</dbReference>
<dbReference type="EC" id="6.3.4.15" evidence="3"/>
<feature type="non-terminal residue" evidence="3">
    <location>
        <position position="1"/>
    </location>
</feature>
<proteinExistence type="predicted"/>
<evidence type="ECO:0000259" key="2">
    <source>
        <dbReference type="Pfam" id="PF03099"/>
    </source>
</evidence>